<protein>
    <submittedName>
        <fullName evidence="2">Uncharacterized protein</fullName>
    </submittedName>
</protein>
<dbReference type="SUPFAM" id="SSF57603">
    <property type="entry name" value="FnI-like domain"/>
    <property type="match status" value="1"/>
</dbReference>
<reference evidence="2" key="2">
    <citation type="submission" date="2020-11" db="EMBL/GenBank/DDBJ databases">
        <authorList>
            <person name="McCartney M.A."/>
            <person name="Auch B."/>
            <person name="Kono T."/>
            <person name="Mallez S."/>
            <person name="Becker A."/>
            <person name="Gohl D.M."/>
            <person name="Silverstein K.A.T."/>
            <person name="Koren S."/>
            <person name="Bechman K.B."/>
            <person name="Herman A."/>
            <person name="Abrahante J.E."/>
            <person name="Garbe J."/>
        </authorList>
    </citation>
    <scope>NUCLEOTIDE SEQUENCE</scope>
    <source>
        <strain evidence="2">Duluth1</strain>
        <tissue evidence="2">Whole animal</tissue>
    </source>
</reference>
<evidence type="ECO:0000256" key="1">
    <source>
        <dbReference type="SAM" id="SignalP"/>
    </source>
</evidence>
<organism evidence="2 3">
    <name type="scientific">Dreissena polymorpha</name>
    <name type="common">Zebra mussel</name>
    <name type="synonym">Mytilus polymorpha</name>
    <dbReference type="NCBI Taxonomy" id="45954"/>
    <lineage>
        <taxon>Eukaryota</taxon>
        <taxon>Metazoa</taxon>
        <taxon>Spiralia</taxon>
        <taxon>Lophotrochozoa</taxon>
        <taxon>Mollusca</taxon>
        <taxon>Bivalvia</taxon>
        <taxon>Autobranchia</taxon>
        <taxon>Heteroconchia</taxon>
        <taxon>Euheterodonta</taxon>
        <taxon>Imparidentia</taxon>
        <taxon>Neoheterodontei</taxon>
        <taxon>Myida</taxon>
        <taxon>Dreissenoidea</taxon>
        <taxon>Dreissenidae</taxon>
        <taxon>Dreissena</taxon>
    </lineage>
</organism>
<dbReference type="Proteomes" id="UP000828390">
    <property type="component" value="Unassembled WGS sequence"/>
</dbReference>
<keyword evidence="3" id="KW-1185">Reference proteome</keyword>
<dbReference type="Gene3D" id="6.20.200.20">
    <property type="match status" value="1"/>
</dbReference>
<reference evidence="2" key="1">
    <citation type="journal article" date="2019" name="bioRxiv">
        <title>The Genome of the Zebra Mussel, Dreissena polymorpha: A Resource for Invasive Species Research.</title>
        <authorList>
            <person name="McCartney M.A."/>
            <person name="Auch B."/>
            <person name="Kono T."/>
            <person name="Mallez S."/>
            <person name="Zhang Y."/>
            <person name="Obille A."/>
            <person name="Becker A."/>
            <person name="Abrahante J.E."/>
            <person name="Garbe J."/>
            <person name="Badalamenti J.P."/>
            <person name="Herman A."/>
            <person name="Mangelson H."/>
            <person name="Liachko I."/>
            <person name="Sullivan S."/>
            <person name="Sone E.D."/>
            <person name="Koren S."/>
            <person name="Silverstein K.A.T."/>
            <person name="Beckman K.B."/>
            <person name="Gohl D.M."/>
        </authorList>
    </citation>
    <scope>NUCLEOTIDE SEQUENCE</scope>
    <source>
        <strain evidence="2">Duluth1</strain>
        <tissue evidence="2">Whole animal</tissue>
    </source>
</reference>
<accession>A0A9D4F4M5</accession>
<keyword evidence="1" id="KW-0732">Signal</keyword>
<gene>
    <name evidence="2" type="ORF">DPMN_145726</name>
</gene>
<dbReference type="EMBL" id="JAIWYP010000007">
    <property type="protein sequence ID" value="KAH3792235.1"/>
    <property type="molecule type" value="Genomic_DNA"/>
</dbReference>
<feature type="signal peptide" evidence="1">
    <location>
        <begin position="1"/>
        <end position="19"/>
    </location>
</feature>
<sequence>MSTGVMALLFIAFFGTVFSRGIKLSKPCKYKEWTYNISNGGIFMDEDDCTLCKCRDGNVDCKRIVCGDILGTANVSLHAFTVVTIGNEAFIVFVNRPLVRSEVGSLSRKGKKRYVIDVEKNG</sequence>
<dbReference type="AlphaFoldDB" id="A0A9D4F4M5"/>
<evidence type="ECO:0000313" key="3">
    <source>
        <dbReference type="Proteomes" id="UP000828390"/>
    </source>
</evidence>
<evidence type="ECO:0000313" key="2">
    <source>
        <dbReference type="EMBL" id="KAH3792235.1"/>
    </source>
</evidence>
<feature type="chain" id="PRO_5039656048" evidence="1">
    <location>
        <begin position="20"/>
        <end position="122"/>
    </location>
</feature>
<comment type="caution">
    <text evidence="2">The sequence shown here is derived from an EMBL/GenBank/DDBJ whole genome shotgun (WGS) entry which is preliminary data.</text>
</comment>
<name>A0A9D4F4M5_DREPO</name>
<proteinExistence type="predicted"/>